<organism evidence="2 3">
    <name type="scientific">Pontibacter oryzae</name>
    <dbReference type="NCBI Taxonomy" id="2304593"/>
    <lineage>
        <taxon>Bacteria</taxon>
        <taxon>Pseudomonadati</taxon>
        <taxon>Bacteroidota</taxon>
        <taxon>Cytophagia</taxon>
        <taxon>Cytophagales</taxon>
        <taxon>Hymenobacteraceae</taxon>
        <taxon>Pontibacter</taxon>
    </lineage>
</organism>
<evidence type="ECO:0000256" key="1">
    <source>
        <dbReference type="SAM" id="SignalP"/>
    </source>
</evidence>
<keyword evidence="3" id="KW-1185">Reference proteome</keyword>
<protein>
    <recommendedName>
        <fullName evidence="4">Lipocalin-like domain-containing protein</fullName>
    </recommendedName>
</protein>
<evidence type="ECO:0000313" key="3">
    <source>
        <dbReference type="Proteomes" id="UP000266005"/>
    </source>
</evidence>
<evidence type="ECO:0008006" key="4">
    <source>
        <dbReference type="Google" id="ProtNLM"/>
    </source>
</evidence>
<feature type="signal peptide" evidence="1">
    <location>
        <begin position="1"/>
        <end position="23"/>
    </location>
</feature>
<dbReference type="EMBL" id="QWGE01000002">
    <property type="protein sequence ID" value="RIJ41928.1"/>
    <property type="molecule type" value="Genomic_DNA"/>
</dbReference>
<dbReference type="PROSITE" id="PS51257">
    <property type="entry name" value="PROKAR_LIPOPROTEIN"/>
    <property type="match status" value="1"/>
</dbReference>
<dbReference type="AlphaFoldDB" id="A0A399SFE8"/>
<dbReference type="OrthoDB" id="853034at2"/>
<evidence type="ECO:0000313" key="2">
    <source>
        <dbReference type="EMBL" id="RIJ41928.1"/>
    </source>
</evidence>
<dbReference type="RefSeq" id="WP_119431672.1">
    <property type="nucleotide sequence ID" value="NZ_QWGE01000002.1"/>
</dbReference>
<keyword evidence="1" id="KW-0732">Signal</keyword>
<reference evidence="3" key="1">
    <citation type="submission" date="2018-08" db="EMBL/GenBank/DDBJ databases">
        <title>Mucilaginibacter sp. MYSH2.</title>
        <authorList>
            <person name="Seo T."/>
        </authorList>
    </citation>
    <scope>NUCLEOTIDE SEQUENCE [LARGE SCALE GENOMIC DNA]</scope>
    <source>
        <strain evidence="3">KIRAN</strain>
    </source>
</reference>
<gene>
    <name evidence="2" type="ORF">D1627_07950</name>
</gene>
<accession>A0A399SFE8</accession>
<feature type="chain" id="PRO_5017283356" description="Lipocalin-like domain-containing protein" evidence="1">
    <location>
        <begin position="24"/>
        <end position="137"/>
    </location>
</feature>
<comment type="caution">
    <text evidence="2">The sequence shown here is derived from an EMBL/GenBank/DDBJ whole genome shotgun (WGS) entry which is preliminary data.</text>
</comment>
<proteinExistence type="predicted"/>
<name>A0A399SFE8_9BACT</name>
<sequence length="137" mass="15945">MNKLRFLPLLLLCFFVITLTSCDKDEKDDVSPNMSLITAGTWTGSAIYIDGENITNEFEEETGLDFGRYTSKFERDGTYTDTYDGRVVVEGTWEYGNNERIVIFEKGTTNKYEVVISKLDEDEFFYQQSGIEYRFKR</sequence>
<dbReference type="Proteomes" id="UP000266005">
    <property type="component" value="Unassembled WGS sequence"/>
</dbReference>